<gene>
    <name evidence="1" type="ORF">DCAF_LOCUS8033</name>
</gene>
<evidence type="ECO:0000313" key="1">
    <source>
        <dbReference type="EMBL" id="CAK7330585.1"/>
    </source>
</evidence>
<dbReference type="InterPro" id="IPR039326">
    <property type="entry name" value="Patronus"/>
</dbReference>
<dbReference type="GO" id="GO:0007346">
    <property type="term" value="P:regulation of mitotic cell cycle"/>
    <property type="evidence" value="ECO:0007669"/>
    <property type="project" value="InterPro"/>
</dbReference>
<dbReference type="PANTHER" id="PTHR35125:SF1">
    <property type="entry name" value="PROTEIN PATRONUS 2"/>
    <property type="match status" value="1"/>
</dbReference>
<protein>
    <submittedName>
        <fullName evidence="1">Uncharacterized protein</fullName>
    </submittedName>
</protein>
<accession>A0AAV1RA09</accession>
<dbReference type="EMBL" id="CAWUPB010000913">
    <property type="protein sequence ID" value="CAK7330585.1"/>
    <property type="molecule type" value="Genomic_DNA"/>
</dbReference>
<proteinExistence type="predicted"/>
<name>A0AAV1RA09_9ROSI</name>
<reference evidence="1 2" key="1">
    <citation type="submission" date="2024-01" db="EMBL/GenBank/DDBJ databases">
        <authorList>
            <person name="Waweru B."/>
        </authorList>
    </citation>
    <scope>NUCLEOTIDE SEQUENCE [LARGE SCALE GENOMIC DNA]</scope>
</reference>
<sequence>MASRIAQRPLVIQVENLDVNRKSKKAGFDGSVKNSKTATKKGRITLGSRKALNDITNRTSVLQEDSLQKKSTKKQGINVAEERFLHDHRKCSEEKQAAPITLFMDMVLPGHASISTVKHPKIKQVKVIVHVNFCFRRSRNVFTFTKINRRYHSLLGMSLTYCVELNISELLEYLFFLLELVQLALLHDFA</sequence>
<organism evidence="1 2">
    <name type="scientific">Dovyalis caffra</name>
    <dbReference type="NCBI Taxonomy" id="77055"/>
    <lineage>
        <taxon>Eukaryota</taxon>
        <taxon>Viridiplantae</taxon>
        <taxon>Streptophyta</taxon>
        <taxon>Embryophyta</taxon>
        <taxon>Tracheophyta</taxon>
        <taxon>Spermatophyta</taxon>
        <taxon>Magnoliopsida</taxon>
        <taxon>eudicotyledons</taxon>
        <taxon>Gunneridae</taxon>
        <taxon>Pentapetalae</taxon>
        <taxon>rosids</taxon>
        <taxon>fabids</taxon>
        <taxon>Malpighiales</taxon>
        <taxon>Salicaceae</taxon>
        <taxon>Flacourtieae</taxon>
        <taxon>Dovyalis</taxon>
    </lineage>
</organism>
<keyword evidence="2" id="KW-1185">Reference proteome</keyword>
<dbReference type="PANTHER" id="PTHR35125">
    <property type="entry name" value="NEURON NAVIGATOR 1-LIKE-RELATED"/>
    <property type="match status" value="1"/>
</dbReference>
<evidence type="ECO:0000313" key="2">
    <source>
        <dbReference type="Proteomes" id="UP001314170"/>
    </source>
</evidence>
<dbReference type="Proteomes" id="UP001314170">
    <property type="component" value="Unassembled WGS sequence"/>
</dbReference>
<comment type="caution">
    <text evidence="1">The sequence shown here is derived from an EMBL/GenBank/DDBJ whole genome shotgun (WGS) entry which is preliminary data.</text>
</comment>
<dbReference type="AlphaFoldDB" id="A0AAV1RA09"/>